<name>A0ABS4ILJ2_9BACL</name>
<dbReference type="Gene3D" id="3.40.190.10">
    <property type="entry name" value="Periplasmic binding protein-like II"/>
    <property type="match status" value="2"/>
</dbReference>
<dbReference type="PROSITE" id="PS01037">
    <property type="entry name" value="SBP_BACTERIAL_1"/>
    <property type="match status" value="1"/>
</dbReference>
<reference evidence="4 5" key="1">
    <citation type="submission" date="2021-03" db="EMBL/GenBank/DDBJ databases">
        <title>Genomic Encyclopedia of Type Strains, Phase IV (KMG-IV): sequencing the most valuable type-strain genomes for metagenomic binning, comparative biology and taxonomic classification.</title>
        <authorList>
            <person name="Goeker M."/>
        </authorList>
    </citation>
    <scope>NUCLEOTIDE SEQUENCE [LARGE SCALE GENOMIC DNA]</scope>
    <source>
        <strain evidence="4 5">DSM 26048</strain>
    </source>
</reference>
<protein>
    <submittedName>
        <fullName evidence="4">Multiple sugar transport system substrate-binding protein</fullName>
    </submittedName>
</protein>
<sequence length="423" mass="47454">MNIPRQLPTLLSLLSLLLVIGLLLQGCTKAPSEPPAENGGRPAMIKFVAAEYSTATKPFLENLVRDFKSLNPNIDVELQVMNWDILLSVYSTMISKNPPDLLTMNGYAHYVADDLLNNMEEIVSPELMNKFYPHYLKSDRVNEVQYVLPFVASIRGMYYNKDIFDELGISSPPRTWAELQEDASKIRDTHKMDGFGVDLSDNEIYAYLSYFFFGAGGGWLKDGKWNINSAENVEGLTFLKELYDKGLTDAEPTVTSRDEKQRILGNGKLGMLISGNYFSAVVPKEFPGLRWGTGPIPVKEGVAPFSFGVQDVIMSFKTDHTDKEALSKFLDFFYEDSRYEEFMIREGFLPTIQTVGESMSRNNPEMQGFLDSISKAEFYPIVKPGWQSVMEGSRKMGEAVLLGQMTPQAALDQLQQIAVSKGP</sequence>
<dbReference type="PROSITE" id="PS51257">
    <property type="entry name" value="PROKAR_LIPOPROTEIN"/>
    <property type="match status" value="1"/>
</dbReference>
<organism evidence="4 5">
    <name type="scientific">Paenibacillus eucommiae</name>
    <dbReference type="NCBI Taxonomy" id="1355755"/>
    <lineage>
        <taxon>Bacteria</taxon>
        <taxon>Bacillati</taxon>
        <taxon>Bacillota</taxon>
        <taxon>Bacilli</taxon>
        <taxon>Bacillales</taxon>
        <taxon>Paenibacillaceae</taxon>
        <taxon>Paenibacillus</taxon>
    </lineage>
</organism>
<keyword evidence="5" id="KW-1185">Reference proteome</keyword>
<evidence type="ECO:0000256" key="3">
    <source>
        <dbReference type="ARBA" id="ARBA00022729"/>
    </source>
</evidence>
<gene>
    <name evidence="4" type="ORF">J2Z66_000035</name>
</gene>
<evidence type="ECO:0000256" key="2">
    <source>
        <dbReference type="ARBA" id="ARBA00022448"/>
    </source>
</evidence>
<keyword evidence="3" id="KW-0732">Signal</keyword>
<proteinExistence type="inferred from homology"/>
<dbReference type="PANTHER" id="PTHR30061:SF50">
    <property type="entry name" value="MALTOSE_MALTODEXTRIN-BINDING PERIPLASMIC PROTEIN"/>
    <property type="match status" value="1"/>
</dbReference>
<evidence type="ECO:0000256" key="1">
    <source>
        <dbReference type="ARBA" id="ARBA00008520"/>
    </source>
</evidence>
<accession>A0ABS4ILJ2</accession>
<dbReference type="RefSeq" id="WP_209968328.1">
    <property type="nucleotide sequence ID" value="NZ_JAGGLB010000001.1"/>
</dbReference>
<keyword evidence="2" id="KW-0813">Transport</keyword>
<evidence type="ECO:0000313" key="5">
    <source>
        <dbReference type="Proteomes" id="UP001519287"/>
    </source>
</evidence>
<dbReference type="EMBL" id="JAGGLB010000001">
    <property type="protein sequence ID" value="MBP1988440.1"/>
    <property type="molecule type" value="Genomic_DNA"/>
</dbReference>
<evidence type="ECO:0000313" key="4">
    <source>
        <dbReference type="EMBL" id="MBP1988440.1"/>
    </source>
</evidence>
<comment type="similarity">
    <text evidence="1">Belongs to the bacterial solute-binding protein 1 family.</text>
</comment>
<dbReference type="InterPro" id="IPR006059">
    <property type="entry name" value="SBP"/>
</dbReference>
<dbReference type="SUPFAM" id="SSF53850">
    <property type="entry name" value="Periplasmic binding protein-like II"/>
    <property type="match status" value="1"/>
</dbReference>
<dbReference type="Pfam" id="PF01547">
    <property type="entry name" value="SBP_bac_1"/>
    <property type="match status" value="1"/>
</dbReference>
<keyword evidence="4" id="KW-0762">Sugar transport</keyword>
<dbReference type="InterPro" id="IPR006061">
    <property type="entry name" value="SBP_1_CS"/>
</dbReference>
<comment type="caution">
    <text evidence="4">The sequence shown here is derived from an EMBL/GenBank/DDBJ whole genome shotgun (WGS) entry which is preliminary data.</text>
</comment>
<dbReference type="Proteomes" id="UP001519287">
    <property type="component" value="Unassembled WGS sequence"/>
</dbReference>
<dbReference type="PANTHER" id="PTHR30061">
    <property type="entry name" value="MALTOSE-BINDING PERIPLASMIC PROTEIN"/>
    <property type="match status" value="1"/>
</dbReference>